<sequence length="71" mass="7689">MDYHIFREFADSWAALAMLLVFVGAVVFALRPGSRRVHDDTASIPFRHDDKPACSGGGCKDGCCKDDGATL</sequence>
<reference evidence="3" key="2">
    <citation type="submission" date="2019-01" db="EMBL/GenBank/DDBJ databases">
        <title>Sinorhodobacter populi sp. nov. isolated from the symptomatic bark tissue of Populus euramericana canker.</title>
        <authorList>
            <person name="Li Y."/>
        </authorList>
    </citation>
    <scope>NUCLEOTIDE SEQUENCE [LARGE SCALE GENOMIC DNA]</scope>
    <source>
        <strain evidence="3">CGMCC 1.12963</strain>
    </source>
</reference>
<name>A0A3S3LUD5_9RHOB</name>
<gene>
    <name evidence="2" type="ORF">EOW66_05825</name>
</gene>
<dbReference type="CDD" id="cd01324">
    <property type="entry name" value="cbb3_Oxidase_CcoQ"/>
    <property type="match status" value="1"/>
</dbReference>
<keyword evidence="3" id="KW-1185">Reference proteome</keyword>
<feature type="transmembrane region" description="Helical" evidence="1">
    <location>
        <begin position="12"/>
        <end position="30"/>
    </location>
</feature>
<organism evidence="2 3">
    <name type="scientific">Paenirhodobacter huangdaonensis</name>
    <dbReference type="NCBI Taxonomy" id="2501515"/>
    <lineage>
        <taxon>Bacteria</taxon>
        <taxon>Pseudomonadati</taxon>
        <taxon>Pseudomonadota</taxon>
        <taxon>Alphaproteobacteria</taxon>
        <taxon>Rhodobacterales</taxon>
        <taxon>Rhodobacter group</taxon>
        <taxon>Paenirhodobacter</taxon>
    </lineage>
</organism>
<evidence type="ECO:0000256" key="1">
    <source>
        <dbReference type="SAM" id="Phobius"/>
    </source>
</evidence>
<evidence type="ECO:0000313" key="2">
    <source>
        <dbReference type="EMBL" id="RWR53227.1"/>
    </source>
</evidence>
<comment type="caution">
    <text evidence="2">The sequence shown here is derived from an EMBL/GenBank/DDBJ whole genome shotgun (WGS) entry which is preliminary data.</text>
</comment>
<protein>
    <submittedName>
        <fullName evidence="2">Cbb3-type cytochrome c oxidase subunit 3</fullName>
    </submittedName>
</protein>
<proteinExistence type="predicted"/>
<dbReference type="AlphaFoldDB" id="A0A3S3LUD5"/>
<dbReference type="RefSeq" id="WP_121533778.1">
    <property type="nucleotide sequence ID" value="NZ_JBHSOM010000009.1"/>
</dbReference>
<evidence type="ECO:0000313" key="3">
    <source>
        <dbReference type="Proteomes" id="UP000288071"/>
    </source>
</evidence>
<dbReference type="InterPro" id="IPR008621">
    <property type="entry name" value="Cbb3-typ_cyt_oxidase_comp"/>
</dbReference>
<keyword evidence="1" id="KW-0472">Membrane</keyword>
<keyword evidence="1" id="KW-0812">Transmembrane</keyword>
<keyword evidence="1" id="KW-1133">Transmembrane helix</keyword>
<dbReference type="Proteomes" id="UP000288071">
    <property type="component" value="Unassembled WGS sequence"/>
</dbReference>
<dbReference type="EMBL" id="SAVA01000003">
    <property type="protein sequence ID" value="RWR53227.1"/>
    <property type="molecule type" value="Genomic_DNA"/>
</dbReference>
<dbReference type="Pfam" id="PF05545">
    <property type="entry name" value="FixQ"/>
    <property type="match status" value="1"/>
</dbReference>
<accession>A0A3S3LUD5</accession>
<reference evidence="2 3" key="1">
    <citation type="submission" date="2019-01" db="EMBL/GenBank/DDBJ databases">
        <title>Sinorhodobacter populi sp. nov. isolated from the symptomatic bark tissue of Populus euramericana canker.</title>
        <authorList>
            <person name="Xu G."/>
        </authorList>
    </citation>
    <scope>NUCLEOTIDE SEQUENCE [LARGE SCALE GENOMIC DNA]</scope>
    <source>
        <strain evidence="2 3">CGMCC 1.12963</strain>
    </source>
</reference>